<dbReference type="Gene3D" id="3.40.50.2300">
    <property type="match status" value="1"/>
</dbReference>
<evidence type="ECO:0000259" key="9">
    <source>
        <dbReference type="PROSITE" id="PS50045"/>
    </source>
</evidence>
<dbReference type="GO" id="GO:0000160">
    <property type="term" value="P:phosphorelay signal transduction system"/>
    <property type="evidence" value="ECO:0007669"/>
    <property type="project" value="UniProtKB-KW"/>
</dbReference>
<proteinExistence type="predicted"/>
<feature type="modified residue" description="4-aspartylphosphate" evidence="8">
    <location>
        <position position="75"/>
    </location>
</feature>
<keyword evidence="5" id="KW-0238">DNA-binding</keyword>
<dbReference type="Pfam" id="PF25601">
    <property type="entry name" value="AAA_lid_14"/>
    <property type="match status" value="1"/>
</dbReference>
<evidence type="ECO:0000313" key="12">
    <source>
        <dbReference type="Proteomes" id="UP000028701"/>
    </source>
</evidence>
<dbReference type="Proteomes" id="UP000028701">
    <property type="component" value="Unassembled WGS sequence"/>
</dbReference>
<dbReference type="PROSITE" id="PS00688">
    <property type="entry name" value="SIGMA54_INTERACT_3"/>
    <property type="match status" value="1"/>
</dbReference>
<dbReference type="PROSITE" id="PS50045">
    <property type="entry name" value="SIGMA54_INTERACT_4"/>
    <property type="match status" value="1"/>
</dbReference>
<dbReference type="GO" id="GO:0005524">
    <property type="term" value="F:ATP binding"/>
    <property type="evidence" value="ECO:0007669"/>
    <property type="project" value="UniProtKB-KW"/>
</dbReference>
<dbReference type="Gene3D" id="3.40.50.300">
    <property type="entry name" value="P-loop containing nucleotide triphosphate hydrolases"/>
    <property type="match status" value="1"/>
</dbReference>
<dbReference type="InterPro" id="IPR025944">
    <property type="entry name" value="Sigma_54_int_dom_CS"/>
</dbReference>
<dbReference type="InterPro" id="IPR009057">
    <property type="entry name" value="Homeodomain-like_sf"/>
</dbReference>
<keyword evidence="3" id="KW-0902">Two-component regulatory system</keyword>
<dbReference type="SMART" id="SM00382">
    <property type="entry name" value="AAA"/>
    <property type="match status" value="1"/>
</dbReference>
<evidence type="ECO:0000256" key="2">
    <source>
        <dbReference type="ARBA" id="ARBA00022840"/>
    </source>
</evidence>
<dbReference type="SUPFAM" id="SSF52540">
    <property type="entry name" value="P-loop containing nucleoside triphosphate hydrolases"/>
    <property type="match status" value="1"/>
</dbReference>
<keyword evidence="2" id="KW-0067">ATP-binding</keyword>
<feature type="domain" description="Response regulatory" evidence="10">
    <location>
        <begin position="26"/>
        <end position="140"/>
    </location>
</feature>
<dbReference type="Gene3D" id="1.10.10.60">
    <property type="entry name" value="Homeodomain-like"/>
    <property type="match status" value="1"/>
</dbReference>
<dbReference type="PROSITE" id="PS50110">
    <property type="entry name" value="RESPONSE_REGULATORY"/>
    <property type="match status" value="1"/>
</dbReference>
<dbReference type="Pfam" id="PF02954">
    <property type="entry name" value="HTH_8"/>
    <property type="match status" value="1"/>
</dbReference>
<keyword evidence="1" id="KW-0547">Nucleotide-binding</keyword>
<dbReference type="InterPro" id="IPR025662">
    <property type="entry name" value="Sigma_54_int_dom_ATP-bd_1"/>
</dbReference>
<evidence type="ECO:0000256" key="7">
    <source>
        <dbReference type="ARBA" id="ARBA00023163"/>
    </source>
</evidence>
<reference evidence="11 12" key="1">
    <citation type="submission" date="2014-08" db="EMBL/GenBank/DDBJ databases">
        <title>Whole genome shotgun sequence of Rhizobium rubi NBRC 13261.</title>
        <authorList>
            <person name="Katano-Makiyama Y."/>
            <person name="Hosoyama A."/>
            <person name="Hashimoto M."/>
            <person name="Hosoyama Y."/>
            <person name="Noguchi M."/>
            <person name="Tsuchikane K."/>
            <person name="Uohara A."/>
            <person name="Ohji S."/>
            <person name="Ichikawa N."/>
            <person name="Kimura A."/>
            <person name="Yamazoe A."/>
            <person name="Fujita N."/>
        </authorList>
    </citation>
    <scope>NUCLEOTIDE SEQUENCE [LARGE SCALE GENOMIC DNA]</scope>
    <source>
        <strain evidence="11 12">NBRC 13261</strain>
    </source>
</reference>
<gene>
    <name evidence="11" type="ORF">RRU01S_16_00570</name>
</gene>
<dbReference type="InterPro" id="IPR027417">
    <property type="entry name" value="P-loop_NTPase"/>
</dbReference>
<dbReference type="Gene3D" id="1.10.8.60">
    <property type="match status" value="1"/>
</dbReference>
<dbReference type="CDD" id="cd00156">
    <property type="entry name" value="REC"/>
    <property type="match status" value="1"/>
</dbReference>
<dbReference type="GO" id="GO:0043565">
    <property type="term" value="F:sequence-specific DNA binding"/>
    <property type="evidence" value="ECO:0007669"/>
    <property type="project" value="InterPro"/>
</dbReference>
<evidence type="ECO:0000256" key="6">
    <source>
        <dbReference type="ARBA" id="ARBA00023159"/>
    </source>
</evidence>
<dbReference type="InterPro" id="IPR003593">
    <property type="entry name" value="AAA+_ATPase"/>
</dbReference>
<dbReference type="GO" id="GO:0006355">
    <property type="term" value="P:regulation of DNA-templated transcription"/>
    <property type="evidence" value="ECO:0007669"/>
    <property type="project" value="InterPro"/>
</dbReference>
<dbReference type="InterPro" id="IPR025943">
    <property type="entry name" value="Sigma_54_int_dom_ATP-bd_2"/>
</dbReference>
<keyword evidence="8" id="KW-0597">Phosphoprotein</keyword>
<comment type="caution">
    <text evidence="11">The sequence shown here is derived from an EMBL/GenBank/DDBJ whole genome shotgun (WGS) entry which is preliminary data.</text>
</comment>
<dbReference type="SUPFAM" id="SSF52172">
    <property type="entry name" value="CheY-like"/>
    <property type="match status" value="1"/>
</dbReference>
<dbReference type="Pfam" id="PF00158">
    <property type="entry name" value="Sigma54_activat"/>
    <property type="match status" value="1"/>
</dbReference>
<evidence type="ECO:0000259" key="10">
    <source>
        <dbReference type="PROSITE" id="PS50110"/>
    </source>
</evidence>
<dbReference type="FunFam" id="3.40.50.300:FF:000006">
    <property type="entry name" value="DNA-binding transcriptional regulator NtrC"/>
    <property type="match status" value="1"/>
</dbReference>
<keyword evidence="4" id="KW-0805">Transcription regulation</keyword>
<protein>
    <submittedName>
        <fullName evidence="11">Putative two-component response regulator</fullName>
    </submittedName>
</protein>
<dbReference type="eggNOG" id="COG2204">
    <property type="taxonomic scope" value="Bacteria"/>
</dbReference>
<evidence type="ECO:0000256" key="3">
    <source>
        <dbReference type="ARBA" id="ARBA00023012"/>
    </source>
</evidence>
<dbReference type="OrthoDB" id="9762726at2"/>
<dbReference type="InterPro" id="IPR002078">
    <property type="entry name" value="Sigma_54_int"/>
</dbReference>
<keyword evidence="7" id="KW-0804">Transcription</keyword>
<dbReference type="SUPFAM" id="SSF46689">
    <property type="entry name" value="Homeodomain-like"/>
    <property type="match status" value="1"/>
</dbReference>
<evidence type="ECO:0000313" key="11">
    <source>
        <dbReference type="EMBL" id="GAK71294.1"/>
    </source>
</evidence>
<evidence type="ECO:0000256" key="8">
    <source>
        <dbReference type="PROSITE-ProRule" id="PRU00169"/>
    </source>
</evidence>
<dbReference type="InterPro" id="IPR058031">
    <property type="entry name" value="AAA_lid_NorR"/>
</dbReference>
<sequence>MQHDLISKTRAAAPETDFGPWLAKASILIIDDEPGMRNFLMRTLETRCAFVDEAGDTAEATRKLDERHFDIVILDNIMPKKTGLEWLAEQRAIGFYADAILMTAYADLDTAIQAIRAGAADFVLKPFRSNQILNAISRALDRSNLQRENSALKYQLKNASDHLFLRDRLVGSSATIQQTRDMISRVAPLPTSVLLTGESGTGKEVLAHSIHELSDRAGKPFVPINCAAIPADMLETELFGHVKGAFTGAESRREGLFLHAQGGTLFLDEIGEMPIALQSKLLRVIEDRKVRPVGAEREVPIDIRFIFATNADLAADVEKGRFRADLFYRINVMEIYLAPLRDRERDVVELTDLFMHKLSQQLGMPPVVIDDAVRAMLLAYHWPGNVRELRNFIERSLILGRFPMDLRGGAPAAVASGTLEDVERRHILAVLSDVSGNRDEAARRLGISRKTIDRKMSSWHG</sequence>
<dbReference type="CDD" id="cd00009">
    <property type="entry name" value="AAA"/>
    <property type="match status" value="1"/>
</dbReference>
<keyword evidence="6" id="KW-0010">Activator</keyword>
<dbReference type="Pfam" id="PF00072">
    <property type="entry name" value="Response_reg"/>
    <property type="match status" value="1"/>
</dbReference>
<dbReference type="InterPro" id="IPR011006">
    <property type="entry name" value="CheY-like_superfamily"/>
</dbReference>
<name>A0A081CX98_9HYPH</name>
<dbReference type="AlphaFoldDB" id="A0A081CX98"/>
<dbReference type="PANTHER" id="PTHR32071">
    <property type="entry name" value="TRANSCRIPTIONAL REGULATORY PROTEIN"/>
    <property type="match status" value="1"/>
</dbReference>
<feature type="domain" description="Sigma-54 factor interaction" evidence="9">
    <location>
        <begin position="169"/>
        <end position="398"/>
    </location>
</feature>
<dbReference type="PROSITE" id="PS00675">
    <property type="entry name" value="SIGMA54_INTERACT_1"/>
    <property type="match status" value="1"/>
</dbReference>
<dbReference type="PROSITE" id="PS00676">
    <property type="entry name" value="SIGMA54_INTERACT_2"/>
    <property type="match status" value="1"/>
</dbReference>
<dbReference type="PANTHER" id="PTHR32071:SF91">
    <property type="entry name" value="TUNGSTATE-RESPONSIVE TWO COMPONENT SIGMA54-DEPENDENT SIGNAL TRANSDUCTION SYSTEM RESPONSE REGULATOR FIS FAMILY"/>
    <property type="match status" value="1"/>
</dbReference>
<dbReference type="InterPro" id="IPR002197">
    <property type="entry name" value="HTH_Fis"/>
</dbReference>
<organism evidence="11 12">
    <name type="scientific">Agrobacterium rubi TR3 = NBRC 13261</name>
    <dbReference type="NCBI Taxonomy" id="1368415"/>
    <lineage>
        <taxon>Bacteria</taxon>
        <taxon>Pseudomonadati</taxon>
        <taxon>Pseudomonadota</taxon>
        <taxon>Alphaproteobacteria</taxon>
        <taxon>Hyphomicrobiales</taxon>
        <taxon>Rhizobiaceae</taxon>
        <taxon>Rhizobium/Agrobacterium group</taxon>
        <taxon>Agrobacterium</taxon>
    </lineage>
</organism>
<dbReference type="RefSeq" id="WP_045230839.1">
    <property type="nucleotide sequence ID" value="NZ_BBJU01000016.1"/>
</dbReference>
<dbReference type="SMART" id="SM00448">
    <property type="entry name" value="REC"/>
    <property type="match status" value="1"/>
</dbReference>
<dbReference type="InterPro" id="IPR001789">
    <property type="entry name" value="Sig_transdc_resp-reg_receiver"/>
</dbReference>
<evidence type="ECO:0000256" key="1">
    <source>
        <dbReference type="ARBA" id="ARBA00022741"/>
    </source>
</evidence>
<evidence type="ECO:0000256" key="5">
    <source>
        <dbReference type="ARBA" id="ARBA00023125"/>
    </source>
</evidence>
<accession>A0A081CX98</accession>
<dbReference type="EMBL" id="BBJU01000016">
    <property type="protein sequence ID" value="GAK71294.1"/>
    <property type="molecule type" value="Genomic_DNA"/>
</dbReference>
<evidence type="ECO:0000256" key="4">
    <source>
        <dbReference type="ARBA" id="ARBA00023015"/>
    </source>
</evidence>